<evidence type="ECO:0000256" key="6">
    <source>
        <dbReference type="SAM" id="MobiDB-lite"/>
    </source>
</evidence>
<sequence>MDSFAWASVSQTAGLAGGNAVCDARGGVLLPGFHLPPQAGPEHFPVDTGIVERAVRFGAGNGTAKVATGGCGGDDNAEPEDAAGVCSSGRQEPDSKKRKCSNEVCAHFAHNLFFSPVSEASNLRRPTLPSLALQDVLGADQGKEPDASTGSAHGSERSNDARGGENGGPAAAGKKKGKGAKEADEAGYIHVRARKGQATNNHSIAERLRREKINERMKLLQDLVPGCSKVTGKAVMLDEIINYVQSLQRQVEFLSMKLATVNPQLGLHIEGLLSKDLIRFPGAPPSAPMGLSFSQEMMPKLPMVSESGMLQGGFHSMGNSNVFRAVMQEQLHEKEFRDHASQMHHTLDGSFHHAGQLAYRSAVGPEHLSIKPDQDGFHI</sequence>
<organism evidence="8 9">
    <name type="scientific">Eragrostis curvula</name>
    <name type="common">weeping love grass</name>
    <dbReference type="NCBI Taxonomy" id="38414"/>
    <lineage>
        <taxon>Eukaryota</taxon>
        <taxon>Viridiplantae</taxon>
        <taxon>Streptophyta</taxon>
        <taxon>Embryophyta</taxon>
        <taxon>Tracheophyta</taxon>
        <taxon>Spermatophyta</taxon>
        <taxon>Magnoliopsida</taxon>
        <taxon>Liliopsida</taxon>
        <taxon>Poales</taxon>
        <taxon>Poaceae</taxon>
        <taxon>PACMAD clade</taxon>
        <taxon>Chloridoideae</taxon>
        <taxon>Eragrostideae</taxon>
        <taxon>Eragrostidinae</taxon>
        <taxon>Eragrostis</taxon>
    </lineage>
</organism>
<evidence type="ECO:0000256" key="5">
    <source>
        <dbReference type="ARBA" id="ARBA00023242"/>
    </source>
</evidence>
<keyword evidence="5" id="KW-0539">Nucleus</keyword>
<evidence type="ECO:0000256" key="4">
    <source>
        <dbReference type="ARBA" id="ARBA00023163"/>
    </source>
</evidence>
<evidence type="ECO:0000256" key="3">
    <source>
        <dbReference type="ARBA" id="ARBA00023015"/>
    </source>
</evidence>
<keyword evidence="4" id="KW-0804">Transcription</keyword>
<gene>
    <name evidence="8" type="ORF">EJB05_48591</name>
</gene>
<dbReference type="GO" id="GO:0003700">
    <property type="term" value="F:DNA-binding transcription factor activity"/>
    <property type="evidence" value="ECO:0007669"/>
    <property type="project" value="TreeGrafter"/>
</dbReference>
<dbReference type="PROSITE" id="PS50888">
    <property type="entry name" value="BHLH"/>
    <property type="match status" value="1"/>
</dbReference>
<comment type="caution">
    <text evidence="8">The sequence shown here is derived from an EMBL/GenBank/DDBJ whole genome shotgun (WGS) entry which is preliminary data.</text>
</comment>
<feature type="compositionally biased region" description="Basic and acidic residues" evidence="6">
    <location>
        <begin position="154"/>
        <end position="163"/>
    </location>
</feature>
<comment type="similarity">
    <text evidence="2">Belongs to the bHLH protein family.</text>
</comment>
<evidence type="ECO:0000313" key="9">
    <source>
        <dbReference type="Proteomes" id="UP000324897"/>
    </source>
</evidence>
<dbReference type="CDD" id="cd18919">
    <property type="entry name" value="bHLH_AtBPE_like"/>
    <property type="match status" value="1"/>
</dbReference>
<dbReference type="OrthoDB" id="1923196at2759"/>
<dbReference type="GO" id="GO:0046983">
    <property type="term" value="F:protein dimerization activity"/>
    <property type="evidence" value="ECO:0007669"/>
    <property type="project" value="InterPro"/>
</dbReference>
<keyword evidence="3" id="KW-0805">Transcription regulation</keyword>
<accession>A0A5J9T371</accession>
<name>A0A5J9T371_9POAL</name>
<feature type="region of interest" description="Disordered" evidence="6">
    <location>
        <begin position="140"/>
        <end position="183"/>
    </location>
</feature>
<dbReference type="Gene3D" id="4.10.280.10">
    <property type="entry name" value="Helix-loop-helix DNA-binding domain"/>
    <property type="match status" value="1"/>
</dbReference>
<dbReference type="InterPro" id="IPR036638">
    <property type="entry name" value="HLH_DNA-bd_sf"/>
</dbReference>
<feature type="non-terminal residue" evidence="8">
    <location>
        <position position="1"/>
    </location>
</feature>
<evidence type="ECO:0000259" key="7">
    <source>
        <dbReference type="PROSITE" id="PS50888"/>
    </source>
</evidence>
<evidence type="ECO:0000256" key="2">
    <source>
        <dbReference type="ARBA" id="ARBA00005510"/>
    </source>
</evidence>
<dbReference type="InterPro" id="IPR011598">
    <property type="entry name" value="bHLH_dom"/>
</dbReference>
<dbReference type="PANTHER" id="PTHR12565">
    <property type="entry name" value="STEROL REGULATORY ELEMENT-BINDING PROTEIN"/>
    <property type="match status" value="1"/>
</dbReference>
<dbReference type="EMBL" id="RWGY01000051">
    <property type="protein sequence ID" value="TVU05428.1"/>
    <property type="molecule type" value="Genomic_DNA"/>
</dbReference>
<dbReference type="SMART" id="SM00353">
    <property type="entry name" value="HLH"/>
    <property type="match status" value="1"/>
</dbReference>
<evidence type="ECO:0000313" key="8">
    <source>
        <dbReference type="EMBL" id="TVU05428.1"/>
    </source>
</evidence>
<feature type="region of interest" description="Disordered" evidence="6">
    <location>
        <begin position="70"/>
        <end position="96"/>
    </location>
</feature>
<dbReference type="PANTHER" id="PTHR12565:SF462">
    <property type="entry name" value="BHLH DOMAIN-CONTAINING PROTEIN"/>
    <property type="match status" value="1"/>
</dbReference>
<protein>
    <recommendedName>
        <fullName evidence="7">BHLH domain-containing protein</fullName>
    </recommendedName>
</protein>
<dbReference type="Pfam" id="PF00010">
    <property type="entry name" value="HLH"/>
    <property type="match status" value="1"/>
</dbReference>
<reference evidence="8 9" key="1">
    <citation type="journal article" date="2019" name="Sci. Rep.">
        <title>A high-quality genome of Eragrostis curvula grass provides insights into Poaceae evolution and supports new strategies to enhance forage quality.</title>
        <authorList>
            <person name="Carballo J."/>
            <person name="Santos B.A.C.M."/>
            <person name="Zappacosta D."/>
            <person name="Garbus I."/>
            <person name="Selva J.P."/>
            <person name="Gallo C.A."/>
            <person name="Diaz A."/>
            <person name="Albertini E."/>
            <person name="Caccamo M."/>
            <person name="Echenique V."/>
        </authorList>
    </citation>
    <scope>NUCLEOTIDE SEQUENCE [LARGE SCALE GENOMIC DNA]</scope>
    <source>
        <strain evidence="9">cv. Victoria</strain>
        <tissue evidence="8">Leaf</tissue>
    </source>
</reference>
<evidence type="ECO:0000256" key="1">
    <source>
        <dbReference type="ARBA" id="ARBA00004123"/>
    </source>
</evidence>
<proteinExistence type="inferred from homology"/>
<dbReference type="SUPFAM" id="SSF47459">
    <property type="entry name" value="HLH, helix-loop-helix DNA-binding domain"/>
    <property type="match status" value="1"/>
</dbReference>
<dbReference type="GO" id="GO:0005634">
    <property type="term" value="C:nucleus"/>
    <property type="evidence" value="ECO:0007669"/>
    <property type="project" value="UniProtKB-SubCell"/>
</dbReference>
<keyword evidence="9" id="KW-1185">Reference proteome</keyword>
<dbReference type="InterPro" id="IPR024097">
    <property type="entry name" value="bHLH_ZIP_TF"/>
</dbReference>
<dbReference type="Proteomes" id="UP000324897">
    <property type="component" value="Unassembled WGS sequence"/>
</dbReference>
<dbReference type="FunFam" id="4.10.280.10:FF:000002">
    <property type="entry name" value="Basic helix-loop-helix transcription factor"/>
    <property type="match status" value="1"/>
</dbReference>
<feature type="domain" description="BHLH" evidence="7">
    <location>
        <begin position="197"/>
        <end position="247"/>
    </location>
</feature>
<dbReference type="AlphaFoldDB" id="A0A5J9T371"/>
<dbReference type="Gramene" id="TVU05428">
    <property type="protein sequence ID" value="TVU05428"/>
    <property type="gene ID" value="EJB05_48591"/>
</dbReference>
<comment type="subcellular location">
    <subcellularLocation>
        <location evidence="1">Nucleus</location>
    </subcellularLocation>
</comment>